<proteinExistence type="predicted"/>
<accession>A0A6G1CJ87</accession>
<reference evidence="2 3" key="1">
    <citation type="submission" date="2019-11" db="EMBL/GenBank/DDBJ databases">
        <title>Whole genome sequence of Oryza granulata.</title>
        <authorList>
            <person name="Li W."/>
        </authorList>
    </citation>
    <scope>NUCLEOTIDE SEQUENCE [LARGE SCALE GENOMIC DNA]</scope>
    <source>
        <strain evidence="3">cv. Menghai</strain>
        <tissue evidence="2">Leaf</tissue>
    </source>
</reference>
<organism evidence="2 3">
    <name type="scientific">Oryza meyeriana var. granulata</name>
    <dbReference type="NCBI Taxonomy" id="110450"/>
    <lineage>
        <taxon>Eukaryota</taxon>
        <taxon>Viridiplantae</taxon>
        <taxon>Streptophyta</taxon>
        <taxon>Embryophyta</taxon>
        <taxon>Tracheophyta</taxon>
        <taxon>Spermatophyta</taxon>
        <taxon>Magnoliopsida</taxon>
        <taxon>Liliopsida</taxon>
        <taxon>Poales</taxon>
        <taxon>Poaceae</taxon>
        <taxon>BOP clade</taxon>
        <taxon>Oryzoideae</taxon>
        <taxon>Oryzeae</taxon>
        <taxon>Oryzinae</taxon>
        <taxon>Oryza</taxon>
        <taxon>Oryza meyeriana</taxon>
    </lineage>
</organism>
<keyword evidence="3" id="KW-1185">Reference proteome</keyword>
<dbReference type="EMBL" id="SPHZ02000009">
    <property type="protein sequence ID" value="KAF0900715.1"/>
    <property type="molecule type" value="Genomic_DNA"/>
</dbReference>
<evidence type="ECO:0000256" key="1">
    <source>
        <dbReference type="SAM" id="MobiDB-lite"/>
    </source>
</evidence>
<comment type="caution">
    <text evidence="2">The sequence shown here is derived from an EMBL/GenBank/DDBJ whole genome shotgun (WGS) entry which is preliminary data.</text>
</comment>
<dbReference type="AlphaFoldDB" id="A0A6G1CJ87"/>
<feature type="region of interest" description="Disordered" evidence="1">
    <location>
        <begin position="1"/>
        <end position="27"/>
    </location>
</feature>
<evidence type="ECO:0000313" key="3">
    <source>
        <dbReference type="Proteomes" id="UP000479710"/>
    </source>
</evidence>
<dbReference type="Proteomes" id="UP000479710">
    <property type="component" value="Unassembled WGS sequence"/>
</dbReference>
<name>A0A6G1CJ87_9ORYZ</name>
<gene>
    <name evidence="2" type="ORF">E2562_034771</name>
</gene>
<evidence type="ECO:0000313" key="2">
    <source>
        <dbReference type="EMBL" id="KAF0900715.1"/>
    </source>
</evidence>
<sequence length="185" mass="18448">MAALGDGADLGAGGTVLPSSGEEENSPMLVATPPVAATTAAAGVGASVASAREARMGAGGGAGAVAAGERGGGARGARWRGAALTSAWRRGGAVSPEAQGVLGLQGRRPPPALLPATQSQRDFSRIKECFFSFGILSVHVCLVHRAAGGACGVCSAEEIKNVLVVIEMVFSCIIQKYGCAVQDEI</sequence>
<protein>
    <submittedName>
        <fullName evidence="2">Uncharacterized protein</fullName>
    </submittedName>
</protein>